<dbReference type="GO" id="GO:0005777">
    <property type="term" value="C:peroxisome"/>
    <property type="evidence" value="ECO:0007669"/>
    <property type="project" value="UniProtKB-SubCell"/>
</dbReference>
<sequence>MLLRLSNLGHRPVLALQRHIGTYPAKFTTGASTARREMHFETLTIETNRSDAPGVAFVTINRPRKRNAMNSKFWGECKEVFDTLGEEGEVRAVVLAGAGKVFTSGLDLSDIGIDLMGGSGGGSEGESVDVARQAFKIKRHVTRMQEAFNAIERIPQPVVAAIHGACIGGGIDLIAACDIRYACAETIFSIKEVDIGLAADLGTLQRLPRVTGNESLLRELAFTGRNFSSAEGQALGLLSSVLPSPAETLARATGLAMEIARKSPVAVAGTKANLLYSRDHSVQDGLNYMTTWNMAALQSEDIGKAVQGAMLKERPTFSKL</sequence>
<keyword evidence="5" id="KW-0007">Acetylation</keyword>
<evidence type="ECO:0000256" key="8">
    <source>
        <dbReference type="ARBA" id="ARBA00023235"/>
    </source>
</evidence>
<dbReference type="GO" id="GO:0005739">
    <property type="term" value="C:mitochondrion"/>
    <property type="evidence" value="ECO:0007669"/>
    <property type="project" value="TreeGrafter"/>
</dbReference>
<name>W7TYL9_9STRA</name>
<evidence type="ECO:0000313" key="10">
    <source>
        <dbReference type="Proteomes" id="UP000019335"/>
    </source>
</evidence>
<comment type="similarity">
    <text evidence="3">Belongs to the enoyl-CoA hydratase/isomerase family.</text>
</comment>
<keyword evidence="6" id="KW-0443">Lipid metabolism</keyword>
<dbReference type="FunFam" id="1.10.12.10:FF:000004">
    <property type="entry name" value="Delta3,5-delta2,4-dienoyl-CoA isomerase"/>
    <property type="match status" value="1"/>
</dbReference>
<dbReference type="InterPro" id="IPR045002">
    <property type="entry name" value="Ech1-like"/>
</dbReference>
<keyword evidence="4" id="KW-0276">Fatty acid metabolism</keyword>
<dbReference type="Proteomes" id="UP000019335">
    <property type="component" value="Chromosome 4"/>
</dbReference>
<comment type="pathway">
    <text evidence="2">Lipid metabolism; fatty acid beta-oxidation.</text>
</comment>
<dbReference type="InterPro" id="IPR014748">
    <property type="entry name" value="Enoyl-CoA_hydra_C"/>
</dbReference>
<dbReference type="UniPathway" id="UPA00659"/>
<dbReference type="InterPro" id="IPR029045">
    <property type="entry name" value="ClpP/crotonase-like_dom_sf"/>
</dbReference>
<dbReference type="FunFam" id="3.90.226.10:FF:000024">
    <property type="entry name" value="Delta3,5-delta2,4-dienoyl-CoA isomerase"/>
    <property type="match status" value="1"/>
</dbReference>
<keyword evidence="10" id="KW-1185">Reference proteome</keyword>
<keyword evidence="7" id="KW-0576">Peroxisome</keyword>
<evidence type="ECO:0000256" key="2">
    <source>
        <dbReference type="ARBA" id="ARBA00005005"/>
    </source>
</evidence>
<dbReference type="CDD" id="cd06558">
    <property type="entry name" value="crotonase-like"/>
    <property type="match status" value="1"/>
</dbReference>
<evidence type="ECO:0000256" key="1">
    <source>
        <dbReference type="ARBA" id="ARBA00004275"/>
    </source>
</evidence>
<evidence type="ECO:0000256" key="3">
    <source>
        <dbReference type="ARBA" id="ARBA00005254"/>
    </source>
</evidence>
<evidence type="ECO:0000313" key="9">
    <source>
        <dbReference type="EMBL" id="EWM28568.1"/>
    </source>
</evidence>
<dbReference type="NCBIfam" id="NF004794">
    <property type="entry name" value="PRK06142.1"/>
    <property type="match status" value="1"/>
</dbReference>
<dbReference type="PANTHER" id="PTHR43149">
    <property type="entry name" value="ENOYL-COA HYDRATASE"/>
    <property type="match status" value="1"/>
</dbReference>
<dbReference type="GO" id="GO:0051750">
    <property type="term" value="F:delta(3,5)-delta(2,4)-dienoyl-CoA isomerase activity"/>
    <property type="evidence" value="ECO:0007669"/>
    <property type="project" value="TreeGrafter"/>
</dbReference>
<dbReference type="Gene3D" id="1.10.12.10">
    <property type="entry name" value="Lyase 2-enoyl-coa Hydratase, Chain A, domain 2"/>
    <property type="match status" value="1"/>
</dbReference>
<comment type="caution">
    <text evidence="9">The sequence shown here is derived from an EMBL/GenBank/DDBJ whole genome shotgun (WGS) entry which is preliminary data.</text>
</comment>
<dbReference type="Pfam" id="PF00378">
    <property type="entry name" value="ECH_1"/>
    <property type="match status" value="1"/>
</dbReference>
<proteinExistence type="inferred from homology"/>
<keyword evidence="8" id="KW-0413">Isomerase</keyword>
<dbReference type="OrthoDB" id="14970at2759"/>
<dbReference type="InterPro" id="IPR001753">
    <property type="entry name" value="Enoyl-CoA_hydra/iso"/>
</dbReference>
<dbReference type="PANTHER" id="PTHR43149:SF1">
    <property type="entry name" value="DELTA(3,5)-DELTA(2,4)-DIENOYL-COA ISOMERASE, MITOCHONDRIAL"/>
    <property type="match status" value="1"/>
</dbReference>
<organism evidence="9 10">
    <name type="scientific">Nannochloropsis gaditana</name>
    <dbReference type="NCBI Taxonomy" id="72520"/>
    <lineage>
        <taxon>Eukaryota</taxon>
        <taxon>Sar</taxon>
        <taxon>Stramenopiles</taxon>
        <taxon>Ochrophyta</taxon>
        <taxon>Eustigmatophyceae</taxon>
        <taxon>Eustigmatales</taxon>
        <taxon>Monodopsidaceae</taxon>
        <taxon>Nannochloropsis</taxon>
    </lineage>
</organism>
<evidence type="ECO:0000256" key="7">
    <source>
        <dbReference type="ARBA" id="ARBA00023140"/>
    </source>
</evidence>
<reference evidence="9 10" key="1">
    <citation type="journal article" date="2014" name="Mol. Plant">
        <title>Chromosome Scale Genome Assembly and Transcriptome Profiling of Nannochloropsis gaditana in Nitrogen Depletion.</title>
        <authorList>
            <person name="Corteggiani Carpinelli E."/>
            <person name="Telatin A."/>
            <person name="Vitulo N."/>
            <person name="Forcato C."/>
            <person name="D'Angelo M."/>
            <person name="Schiavon R."/>
            <person name="Vezzi A."/>
            <person name="Giacometti G.M."/>
            <person name="Morosinotto T."/>
            <person name="Valle G."/>
        </authorList>
    </citation>
    <scope>NUCLEOTIDE SEQUENCE [LARGE SCALE GENOMIC DNA]</scope>
    <source>
        <strain evidence="9 10">B-31</strain>
    </source>
</reference>
<dbReference type="Gene3D" id="3.90.226.10">
    <property type="entry name" value="2-enoyl-CoA Hydratase, Chain A, domain 1"/>
    <property type="match status" value="1"/>
</dbReference>
<accession>W7TYL9</accession>
<protein>
    <submittedName>
        <fullName evidence="9">Delta( )-delta( )-dienoyl-mitochondrial-like protein</fullName>
    </submittedName>
</protein>
<evidence type="ECO:0000256" key="4">
    <source>
        <dbReference type="ARBA" id="ARBA00022832"/>
    </source>
</evidence>
<evidence type="ECO:0000256" key="5">
    <source>
        <dbReference type="ARBA" id="ARBA00022990"/>
    </source>
</evidence>
<dbReference type="SUPFAM" id="SSF52096">
    <property type="entry name" value="ClpP/crotonase"/>
    <property type="match status" value="1"/>
</dbReference>
<evidence type="ECO:0000256" key="6">
    <source>
        <dbReference type="ARBA" id="ARBA00023098"/>
    </source>
</evidence>
<dbReference type="GO" id="GO:0006635">
    <property type="term" value="P:fatty acid beta-oxidation"/>
    <property type="evidence" value="ECO:0007669"/>
    <property type="project" value="UniProtKB-UniPathway"/>
</dbReference>
<comment type="subcellular location">
    <subcellularLocation>
        <location evidence="1">Peroxisome</location>
    </subcellularLocation>
</comment>
<dbReference type="AlphaFoldDB" id="W7TYL9"/>
<dbReference type="EMBL" id="AZIL01000279">
    <property type="protein sequence ID" value="EWM28568.1"/>
    <property type="molecule type" value="Genomic_DNA"/>
</dbReference>
<gene>
    <name evidence="9" type="ORF">Naga_100009g108</name>
</gene>